<name>A0A5J9USI9_9POAL</name>
<keyword evidence="2" id="KW-1185">Reference proteome</keyword>
<dbReference type="PANTHER" id="PTHR48055:SF50">
    <property type="entry name" value="PROTEIN KINASE DOMAIN-CONTAINING PROTEIN"/>
    <property type="match status" value="1"/>
</dbReference>
<dbReference type="Gramene" id="TVU26556">
    <property type="protein sequence ID" value="TVU26556"/>
    <property type="gene ID" value="EJB05_29108"/>
</dbReference>
<dbReference type="AlphaFoldDB" id="A0A5J9USI9"/>
<evidence type="ECO:0000313" key="2">
    <source>
        <dbReference type="Proteomes" id="UP000324897"/>
    </source>
</evidence>
<organism evidence="1 2">
    <name type="scientific">Eragrostis curvula</name>
    <name type="common">weeping love grass</name>
    <dbReference type="NCBI Taxonomy" id="38414"/>
    <lineage>
        <taxon>Eukaryota</taxon>
        <taxon>Viridiplantae</taxon>
        <taxon>Streptophyta</taxon>
        <taxon>Embryophyta</taxon>
        <taxon>Tracheophyta</taxon>
        <taxon>Spermatophyta</taxon>
        <taxon>Magnoliopsida</taxon>
        <taxon>Liliopsida</taxon>
        <taxon>Poales</taxon>
        <taxon>Poaceae</taxon>
        <taxon>PACMAD clade</taxon>
        <taxon>Chloridoideae</taxon>
        <taxon>Eragrostideae</taxon>
        <taxon>Eragrostidinae</taxon>
        <taxon>Eragrostis</taxon>
    </lineage>
</organism>
<dbReference type="Proteomes" id="UP000324897">
    <property type="component" value="Chromosome 2"/>
</dbReference>
<sequence>MVAHVGDFGLARFKSDSSRSYFAHSNSTSSLAINGNHRICCSSVTNVQSTECSGSGQVSAAADVYSFRVVLLEIFIRKKLTDDLFKDGMSIAKFTEINFPDDVLQIVDSQVLQDLDISQDTTMAITDTGVGILLFMLDIGIRCTKPLPNEHINMQEDAAMLHGIKDATSLIGQRVLYGSVAIGMLDTTIHFISQSLEIGSCLKHSLRKATESFCSKMI</sequence>
<dbReference type="OrthoDB" id="692567at2759"/>
<dbReference type="GO" id="GO:0016020">
    <property type="term" value="C:membrane"/>
    <property type="evidence" value="ECO:0007669"/>
    <property type="project" value="TreeGrafter"/>
</dbReference>
<proteinExistence type="predicted"/>
<dbReference type="SUPFAM" id="SSF56112">
    <property type="entry name" value="Protein kinase-like (PK-like)"/>
    <property type="match status" value="1"/>
</dbReference>
<comment type="caution">
    <text evidence="1">The sequence shown here is derived from an EMBL/GenBank/DDBJ whole genome shotgun (WGS) entry which is preliminary data.</text>
</comment>
<reference evidence="1 2" key="1">
    <citation type="journal article" date="2019" name="Sci. Rep.">
        <title>A high-quality genome of Eragrostis curvula grass provides insights into Poaceae evolution and supports new strategies to enhance forage quality.</title>
        <authorList>
            <person name="Carballo J."/>
            <person name="Santos B.A.C.M."/>
            <person name="Zappacosta D."/>
            <person name="Garbus I."/>
            <person name="Selva J.P."/>
            <person name="Gallo C.A."/>
            <person name="Diaz A."/>
            <person name="Albertini E."/>
            <person name="Caccamo M."/>
            <person name="Echenique V."/>
        </authorList>
    </citation>
    <scope>NUCLEOTIDE SEQUENCE [LARGE SCALE GENOMIC DNA]</scope>
    <source>
        <strain evidence="2">cv. Victoria</strain>
        <tissue evidence="1">Leaf</tissue>
    </source>
</reference>
<dbReference type="PANTHER" id="PTHR48055">
    <property type="entry name" value="LEUCINE-RICH REPEAT RECEPTOR PROTEIN KINASE EMS1"/>
    <property type="match status" value="1"/>
</dbReference>
<feature type="non-terminal residue" evidence="1">
    <location>
        <position position="1"/>
    </location>
</feature>
<evidence type="ECO:0000313" key="1">
    <source>
        <dbReference type="EMBL" id="TVU26556.1"/>
    </source>
</evidence>
<gene>
    <name evidence="1" type="ORF">EJB05_29108</name>
</gene>
<protein>
    <recommendedName>
        <fullName evidence="3">Protein kinase domain-containing protein</fullName>
    </recommendedName>
</protein>
<dbReference type="InterPro" id="IPR011009">
    <property type="entry name" value="Kinase-like_dom_sf"/>
</dbReference>
<evidence type="ECO:0008006" key="3">
    <source>
        <dbReference type="Google" id="ProtNLM"/>
    </source>
</evidence>
<dbReference type="Gene3D" id="1.10.510.10">
    <property type="entry name" value="Transferase(Phosphotransferase) domain 1"/>
    <property type="match status" value="1"/>
</dbReference>
<accession>A0A5J9USI9</accession>
<dbReference type="InterPro" id="IPR051564">
    <property type="entry name" value="LRR_receptor-like_kinase"/>
</dbReference>
<dbReference type="EMBL" id="RWGY01000013">
    <property type="protein sequence ID" value="TVU26556.1"/>
    <property type="molecule type" value="Genomic_DNA"/>
</dbReference>